<keyword evidence="1" id="KW-1133">Transmembrane helix</keyword>
<organism evidence="2 3">
    <name type="scientific">Calothrix parietina FACHB-288</name>
    <dbReference type="NCBI Taxonomy" id="2692896"/>
    <lineage>
        <taxon>Bacteria</taxon>
        <taxon>Bacillati</taxon>
        <taxon>Cyanobacteriota</taxon>
        <taxon>Cyanophyceae</taxon>
        <taxon>Nostocales</taxon>
        <taxon>Calotrichaceae</taxon>
        <taxon>Calothrix</taxon>
    </lineage>
</organism>
<name>A0ABR8AGL1_9CYAN</name>
<reference evidence="2 3" key="1">
    <citation type="journal article" date="2020" name="ISME J.">
        <title>Comparative genomics reveals insights into cyanobacterial evolution and habitat adaptation.</title>
        <authorList>
            <person name="Chen M.Y."/>
            <person name="Teng W.K."/>
            <person name="Zhao L."/>
            <person name="Hu C.X."/>
            <person name="Zhou Y.K."/>
            <person name="Han B.P."/>
            <person name="Song L.R."/>
            <person name="Shu W.S."/>
        </authorList>
    </citation>
    <scope>NUCLEOTIDE SEQUENCE [LARGE SCALE GENOMIC DNA]</scope>
    <source>
        <strain evidence="2 3">FACHB-288</strain>
    </source>
</reference>
<keyword evidence="1" id="KW-0812">Transmembrane</keyword>
<keyword evidence="3" id="KW-1185">Reference proteome</keyword>
<evidence type="ECO:0000313" key="3">
    <source>
        <dbReference type="Proteomes" id="UP000658514"/>
    </source>
</evidence>
<accession>A0ABR8AGL1</accession>
<feature type="transmembrane region" description="Helical" evidence="1">
    <location>
        <begin position="16"/>
        <end position="35"/>
    </location>
</feature>
<dbReference type="EMBL" id="JACJQH010000040">
    <property type="protein sequence ID" value="MBD2198340.1"/>
    <property type="molecule type" value="Genomic_DNA"/>
</dbReference>
<protein>
    <submittedName>
        <fullName evidence="2">Histidine kinase</fullName>
    </submittedName>
</protein>
<comment type="caution">
    <text evidence="2">The sequence shown here is derived from an EMBL/GenBank/DDBJ whole genome shotgun (WGS) entry which is preliminary data.</text>
</comment>
<keyword evidence="2" id="KW-0418">Kinase</keyword>
<dbReference type="GO" id="GO:0016301">
    <property type="term" value="F:kinase activity"/>
    <property type="evidence" value="ECO:0007669"/>
    <property type="project" value="UniProtKB-KW"/>
</dbReference>
<proteinExistence type="predicted"/>
<evidence type="ECO:0000256" key="1">
    <source>
        <dbReference type="SAM" id="Phobius"/>
    </source>
</evidence>
<sequence>MQLKLNKFTNLKFFKYQAILAIATIFSLLVTAFLFKAHIANNNRTTTWRNAKEIAPPFLIKKVLSLNSIARIDDKSVKVMQIPSQGAGDLYIFDLRSPQLCGIGGCLYLIYHESGKLLLPLIANPNLPPKEELMRASNTIAGEFPCLVVTQPTLNENILSRTKYCYQNQIFIRLNEEFFSSK</sequence>
<gene>
    <name evidence="2" type="ORF">H6G24_23010</name>
</gene>
<keyword evidence="1" id="KW-0472">Membrane</keyword>
<dbReference type="Proteomes" id="UP000658514">
    <property type="component" value="Unassembled WGS sequence"/>
</dbReference>
<evidence type="ECO:0000313" key="2">
    <source>
        <dbReference type="EMBL" id="MBD2198340.1"/>
    </source>
</evidence>
<keyword evidence="2" id="KW-0808">Transferase</keyword>
<dbReference type="RefSeq" id="WP_190545869.1">
    <property type="nucleotide sequence ID" value="NZ_CAWPNO010000074.1"/>
</dbReference>